<comment type="caution">
    <text evidence="2">The sequence shown here is derived from an EMBL/GenBank/DDBJ whole genome shotgun (WGS) entry which is preliminary data.</text>
</comment>
<reference evidence="2 3" key="1">
    <citation type="submission" date="2019-07" db="EMBL/GenBank/DDBJ databases">
        <title>New species of Amycolatopsis and Streptomyces.</title>
        <authorList>
            <person name="Duangmal K."/>
            <person name="Teo W.F.A."/>
            <person name="Lipun K."/>
        </authorList>
    </citation>
    <scope>NUCLEOTIDE SEQUENCE [LARGE SCALE GENOMIC DNA]</scope>
    <source>
        <strain evidence="2 3">TISTR 2346</strain>
    </source>
</reference>
<keyword evidence="3" id="KW-1185">Reference proteome</keyword>
<feature type="region of interest" description="Disordered" evidence="1">
    <location>
        <begin position="66"/>
        <end position="85"/>
    </location>
</feature>
<dbReference type="AlphaFoldDB" id="A0A5N8W7U0"/>
<dbReference type="Proteomes" id="UP000326979">
    <property type="component" value="Unassembled WGS sequence"/>
</dbReference>
<dbReference type="RefSeq" id="WP_152787724.1">
    <property type="nucleotide sequence ID" value="NZ_BAABEQ010000038.1"/>
</dbReference>
<evidence type="ECO:0000256" key="1">
    <source>
        <dbReference type="SAM" id="MobiDB-lite"/>
    </source>
</evidence>
<dbReference type="EMBL" id="VJZE01000189">
    <property type="protein sequence ID" value="MPY42956.1"/>
    <property type="molecule type" value="Genomic_DNA"/>
</dbReference>
<protein>
    <submittedName>
        <fullName evidence="2">Uncharacterized protein</fullName>
    </submittedName>
</protein>
<sequence length="85" mass="9225">MAAPALKELAPDGRDPATNPCHLYAALRTKVRCARVLVPESGACRLVVPRDAARAAPTDRVRANRHPAPLLLAEGRRARHRGTWA</sequence>
<name>A0A5N8W7U0_9ACTN</name>
<evidence type="ECO:0000313" key="3">
    <source>
        <dbReference type="Proteomes" id="UP000326979"/>
    </source>
</evidence>
<gene>
    <name evidence="2" type="ORF">FNH04_24540</name>
</gene>
<accession>A0A5N8W7U0</accession>
<evidence type="ECO:0000313" key="2">
    <source>
        <dbReference type="EMBL" id="MPY42956.1"/>
    </source>
</evidence>
<organism evidence="2 3">
    <name type="scientific">Streptomyces phyllanthi</name>
    <dbReference type="NCBI Taxonomy" id="1803180"/>
    <lineage>
        <taxon>Bacteria</taxon>
        <taxon>Bacillati</taxon>
        <taxon>Actinomycetota</taxon>
        <taxon>Actinomycetes</taxon>
        <taxon>Kitasatosporales</taxon>
        <taxon>Streptomycetaceae</taxon>
        <taxon>Streptomyces</taxon>
    </lineage>
</organism>
<proteinExistence type="predicted"/>